<dbReference type="GeneID" id="108010202"/>
<protein>
    <submittedName>
        <fullName evidence="4">Uncharacterized protein</fullName>
    </submittedName>
</protein>
<dbReference type="CDD" id="cd00117">
    <property type="entry name" value="TFP"/>
    <property type="match status" value="1"/>
</dbReference>
<evidence type="ECO:0000256" key="2">
    <source>
        <dbReference type="SAM" id="SignalP"/>
    </source>
</evidence>
<dbReference type="RefSeq" id="XP_016930538.3">
    <property type="nucleotide sequence ID" value="XM_017075049.4"/>
</dbReference>
<evidence type="ECO:0000313" key="4">
    <source>
        <dbReference type="RefSeq" id="XP_016930538.3"/>
    </source>
</evidence>
<keyword evidence="2" id="KW-0732">Signal</keyword>
<reference evidence="4" key="1">
    <citation type="submission" date="2025-08" db="UniProtKB">
        <authorList>
            <consortium name="RefSeq"/>
        </authorList>
    </citation>
    <scope>IDENTIFICATION</scope>
</reference>
<organism evidence="3 4">
    <name type="scientific">Drosophila suzukii</name>
    <name type="common">Spotted-wing drosophila fruit fly</name>
    <dbReference type="NCBI Taxonomy" id="28584"/>
    <lineage>
        <taxon>Eukaryota</taxon>
        <taxon>Metazoa</taxon>
        <taxon>Ecdysozoa</taxon>
        <taxon>Arthropoda</taxon>
        <taxon>Hexapoda</taxon>
        <taxon>Insecta</taxon>
        <taxon>Pterygota</taxon>
        <taxon>Neoptera</taxon>
        <taxon>Endopterygota</taxon>
        <taxon>Diptera</taxon>
        <taxon>Brachycera</taxon>
        <taxon>Muscomorpha</taxon>
        <taxon>Ephydroidea</taxon>
        <taxon>Drosophilidae</taxon>
        <taxon>Drosophila</taxon>
        <taxon>Sophophora</taxon>
    </lineage>
</organism>
<feature type="compositionally biased region" description="Basic and acidic residues" evidence="1">
    <location>
        <begin position="150"/>
        <end position="159"/>
    </location>
</feature>
<keyword evidence="3" id="KW-1185">Reference proteome</keyword>
<feature type="region of interest" description="Disordered" evidence="1">
    <location>
        <begin position="31"/>
        <end position="219"/>
    </location>
</feature>
<name>A0AB39Z9Q7_DROSZ</name>
<evidence type="ECO:0000256" key="1">
    <source>
        <dbReference type="SAM" id="MobiDB-lite"/>
    </source>
</evidence>
<dbReference type="AlphaFoldDB" id="A0AB39Z9Q7"/>
<feature type="compositionally biased region" description="Basic and acidic residues" evidence="1">
    <location>
        <begin position="118"/>
        <end position="136"/>
    </location>
</feature>
<feature type="chain" id="PRO_5047358370" evidence="2">
    <location>
        <begin position="22"/>
        <end position="358"/>
    </location>
</feature>
<gene>
    <name evidence="4" type="primary">LOC108010202</name>
</gene>
<accession>A0AB39Z9Q7</accession>
<evidence type="ECO:0000313" key="3">
    <source>
        <dbReference type="Proteomes" id="UP001652628"/>
    </source>
</evidence>
<proteinExistence type="predicted"/>
<feature type="compositionally biased region" description="Polar residues" evidence="1">
    <location>
        <begin position="188"/>
        <end position="200"/>
    </location>
</feature>
<sequence length="358" mass="39608">MRLRFLAIWVSLALLLQWSRAQEDNIQEVSIIGGSEGESSDKNEEHVTETKENGVESPAEKQHYISTTELTTDEKESMGHVTSSQNMPSNASQVGEMDHQSGDDKNEPDKISMGTNTEVDHKKEESDKVEPEKENNETSSQPETQDTEIDDHPSDHLDKSPTVTQEFSAEVGPNILNQPPTSPEMKTHSANETAVISQGGSPDYPSDGPQEDTTAQPTTESHFIAPTMSNPVFSALSCYSCIFCNKSTTNENKSDCPPIPGKRNGCRTILVKDPFIVPGKKTYLSRGCIIESDGSFSRYCEDNEQLCISCYEPNCNIHNMTQFEEPPASASAAHHLLTLTPFLIWSICLFSWPVIYVL</sequence>
<feature type="compositionally biased region" description="Polar residues" evidence="1">
    <location>
        <begin position="80"/>
        <end position="93"/>
    </location>
</feature>
<feature type="signal peptide" evidence="2">
    <location>
        <begin position="1"/>
        <end position="21"/>
    </location>
</feature>
<feature type="compositionally biased region" description="Basic and acidic residues" evidence="1">
    <location>
        <begin position="39"/>
        <end position="63"/>
    </location>
</feature>
<dbReference type="Proteomes" id="UP001652628">
    <property type="component" value="Chromosome 2L"/>
</dbReference>
<feature type="compositionally biased region" description="Basic and acidic residues" evidence="1">
    <location>
        <begin position="96"/>
        <end position="110"/>
    </location>
</feature>